<feature type="transmembrane region" description="Helical" evidence="6">
    <location>
        <begin position="238"/>
        <end position="260"/>
    </location>
</feature>
<evidence type="ECO:0000256" key="4">
    <source>
        <dbReference type="ARBA" id="ARBA00022989"/>
    </source>
</evidence>
<reference evidence="7 8" key="1">
    <citation type="submission" date="2017-02" db="EMBL/GenBank/DDBJ databases">
        <title>Legionella quilivanii strain from human: case report and whole genome sequencing analysis.</title>
        <authorList>
            <person name="Lalancette C."/>
            <person name="Leduc J.-M."/>
            <person name="Levesque S."/>
            <person name="Fournier E."/>
            <person name="Saoud J."/>
            <person name="Faucher S.P."/>
            <person name="Bernard K."/>
            <person name="Martineau C."/>
            <person name="Longtin J."/>
        </authorList>
    </citation>
    <scope>NUCLEOTIDE SEQUENCE [LARGE SCALE GENOMIC DNA]</scope>
    <source>
        <strain evidence="7 8">ID143958</strain>
    </source>
</reference>
<feature type="transmembrane region" description="Helical" evidence="6">
    <location>
        <begin position="134"/>
        <end position="159"/>
    </location>
</feature>
<dbReference type="EMBL" id="MVJN01000008">
    <property type="protein sequence ID" value="RAP35788.1"/>
    <property type="molecule type" value="Genomic_DNA"/>
</dbReference>
<dbReference type="RefSeq" id="WP_253255857.1">
    <property type="nucleotide sequence ID" value="NZ_MVJN01000008.1"/>
</dbReference>
<dbReference type="Pfam" id="PF03631">
    <property type="entry name" value="Virul_fac_BrkB"/>
    <property type="match status" value="1"/>
</dbReference>
<evidence type="ECO:0000256" key="5">
    <source>
        <dbReference type="ARBA" id="ARBA00023136"/>
    </source>
</evidence>
<keyword evidence="3 6" id="KW-0812">Transmembrane</keyword>
<dbReference type="AlphaFoldDB" id="A0A364LHN2"/>
<evidence type="ECO:0000256" key="2">
    <source>
        <dbReference type="ARBA" id="ARBA00022475"/>
    </source>
</evidence>
<evidence type="ECO:0000313" key="7">
    <source>
        <dbReference type="EMBL" id="RAP35788.1"/>
    </source>
</evidence>
<proteinExistence type="predicted"/>
<feature type="transmembrane region" description="Helical" evidence="6">
    <location>
        <begin position="210"/>
        <end position="231"/>
    </location>
</feature>
<dbReference type="PANTHER" id="PTHR30213:SF1">
    <property type="entry name" value="INNER MEMBRANE PROTEIN YHJD"/>
    <property type="match status" value="1"/>
</dbReference>
<keyword evidence="5 6" id="KW-0472">Membrane</keyword>
<comment type="caution">
    <text evidence="7">The sequence shown here is derived from an EMBL/GenBank/DDBJ whole genome shotgun (WGS) entry which is preliminary data.</text>
</comment>
<dbReference type="PANTHER" id="PTHR30213">
    <property type="entry name" value="INNER MEMBRANE PROTEIN YHJD"/>
    <property type="match status" value="1"/>
</dbReference>
<keyword evidence="2" id="KW-1003">Cell membrane</keyword>
<evidence type="ECO:0000256" key="3">
    <source>
        <dbReference type="ARBA" id="ARBA00022692"/>
    </source>
</evidence>
<dbReference type="InterPro" id="IPR017039">
    <property type="entry name" value="Virul_fac_BrkB"/>
</dbReference>
<feature type="transmembrane region" description="Helical" evidence="6">
    <location>
        <begin position="26"/>
        <end position="49"/>
    </location>
</feature>
<evidence type="ECO:0000256" key="6">
    <source>
        <dbReference type="SAM" id="Phobius"/>
    </source>
</evidence>
<feature type="transmembrane region" description="Helical" evidence="6">
    <location>
        <begin position="87"/>
        <end position="108"/>
    </location>
</feature>
<dbReference type="Proteomes" id="UP000249458">
    <property type="component" value="Unassembled WGS sequence"/>
</dbReference>
<gene>
    <name evidence="7" type="ORF">B1207_11135</name>
</gene>
<dbReference type="NCBIfam" id="TIGR00765">
    <property type="entry name" value="yihY_not_rbn"/>
    <property type="match status" value="1"/>
</dbReference>
<keyword evidence="4 6" id="KW-1133">Transmembrane helix</keyword>
<name>A0A364LHN2_9GAMM</name>
<organism evidence="7 8">
    <name type="scientific">Legionella quinlivanii</name>
    <dbReference type="NCBI Taxonomy" id="45073"/>
    <lineage>
        <taxon>Bacteria</taxon>
        <taxon>Pseudomonadati</taxon>
        <taxon>Pseudomonadota</taxon>
        <taxon>Gammaproteobacteria</taxon>
        <taxon>Legionellales</taxon>
        <taxon>Legionellaceae</taxon>
        <taxon>Legionella</taxon>
    </lineage>
</organism>
<evidence type="ECO:0000313" key="8">
    <source>
        <dbReference type="Proteomes" id="UP000249458"/>
    </source>
</evidence>
<comment type="subcellular location">
    <subcellularLocation>
        <location evidence="1">Cell membrane</location>
        <topology evidence="1">Multi-pass membrane protein</topology>
    </subcellularLocation>
</comment>
<feature type="transmembrane region" description="Helical" evidence="6">
    <location>
        <begin position="171"/>
        <end position="198"/>
    </location>
</feature>
<dbReference type="GO" id="GO:0005886">
    <property type="term" value="C:plasma membrane"/>
    <property type="evidence" value="ECO:0007669"/>
    <property type="project" value="UniProtKB-SubCell"/>
</dbReference>
<protein>
    <submittedName>
        <fullName evidence="7">Uncharacterized protein</fullName>
    </submittedName>
</protein>
<accession>A0A364LHN2</accession>
<sequence>MDFRKILKKVWDNWNEDKVATLSAALSYYTIFSIAPLLIISIAIAGLVFDPRIVQQNLLAQLGETFGDAPAEQIRLMISTVKPSTHLIAKLVSIIILLFGASGFFGALQTGLNNIWGVTPRADRGFWGLVSDRFLSFTLVLGVGFLLLVSLIISLLLSMISAGLLQLLPQLVILGYGLNIIISMAGITILFAMIFKIIPDVLLQWRDVWLGAFLTALMFTIGKLLLGLYLSHSNLAEGFGASGALILILVWIYYSAQILFTGAEFTKVYFHEKNKTIHPAKHARLVK</sequence>
<evidence type="ECO:0000256" key="1">
    <source>
        <dbReference type="ARBA" id="ARBA00004651"/>
    </source>
</evidence>
<dbReference type="PIRSF" id="PIRSF035875">
    <property type="entry name" value="RNase_BN"/>
    <property type="match status" value="1"/>
</dbReference>